<dbReference type="PANTHER" id="PTHR43475">
    <property type="entry name" value="METHYLTHIORIBOSE-1-PHOSPHATE ISOMERASE"/>
    <property type="match status" value="1"/>
</dbReference>
<dbReference type="AlphaFoldDB" id="A0A1G4KA37"/>
<dbReference type="InterPro" id="IPR011559">
    <property type="entry name" value="Initiation_fac_2B_a/b/d"/>
</dbReference>
<dbReference type="OrthoDB" id="2461at2759"/>
<dbReference type="Gene3D" id="1.20.120.420">
    <property type="entry name" value="translation initiation factor eif-2b, domain 1"/>
    <property type="match status" value="1"/>
</dbReference>
<dbReference type="Gene3D" id="3.40.50.10470">
    <property type="entry name" value="Translation initiation factor eif-2b, domain 2"/>
    <property type="match status" value="1"/>
</dbReference>
<evidence type="ECO:0000256" key="4">
    <source>
        <dbReference type="ARBA" id="ARBA00023235"/>
    </source>
</evidence>
<gene>
    <name evidence="6" type="primary">MRI1</name>
    <name evidence="7" type="ORF">LANO_0F09890G</name>
</gene>
<keyword evidence="3 6" id="KW-0486">Methionine biosynthesis</keyword>
<evidence type="ECO:0000313" key="8">
    <source>
        <dbReference type="Proteomes" id="UP000189911"/>
    </source>
</evidence>
<evidence type="ECO:0000313" key="7">
    <source>
        <dbReference type="EMBL" id="SCV01045.1"/>
    </source>
</evidence>
<dbReference type="Proteomes" id="UP000189911">
    <property type="component" value="Chromosome F"/>
</dbReference>
<feature type="active site" description="Proton donor" evidence="6">
    <location>
        <position position="284"/>
    </location>
</feature>
<dbReference type="Pfam" id="PF01008">
    <property type="entry name" value="IF-2B"/>
    <property type="match status" value="1"/>
</dbReference>
<keyword evidence="5 6" id="KW-0539">Nucleus</keyword>
<comment type="similarity">
    <text evidence="6">Belongs to the eIF-2B alpha/beta/delta subunits family. MtnA subfamily.</text>
</comment>
<name>A0A1G4KA37_9SACH</name>
<evidence type="ECO:0000256" key="6">
    <source>
        <dbReference type="HAMAP-Rule" id="MF_03119"/>
    </source>
</evidence>
<dbReference type="InterPro" id="IPR037171">
    <property type="entry name" value="NagB/RpiA_transferase-like"/>
</dbReference>
<feature type="site" description="Transition state stabilizer" evidence="6">
    <location>
        <position position="181"/>
    </location>
</feature>
<comment type="catalytic activity">
    <reaction evidence="6">
        <text>5-(methylsulfanyl)-alpha-D-ribose 1-phosphate = 5-(methylsulfanyl)-D-ribulose 1-phosphate</text>
        <dbReference type="Rhea" id="RHEA:19989"/>
        <dbReference type="ChEBI" id="CHEBI:58533"/>
        <dbReference type="ChEBI" id="CHEBI:58548"/>
        <dbReference type="EC" id="5.3.1.23"/>
    </reaction>
</comment>
<dbReference type="InterPro" id="IPR027363">
    <property type="entry name" value="M1Pi_N"/>
</dbReference>
<dbReference type="InterPro" id="IPR000649">
    <property type="entry name" value="IF-2B-related"/>
</dbReference>
<dbReference type="UniPathway" id="UPA00904">
    <property type="reaction ID" value="UER00874"/>
</dbReference>
<keyword evidence="2 6" id="KW-0028">Amino-acid biosynthesis</keyword>
<dbReference type="HAMAP" id="MF_01678">
    <property type="entry name" value="Salvage_MtnA"/>
    <property type="match status" value="1"/>
</dbReference>
<comment type="function">
    <text evidence="6">Catalyzes the interconversion of methylthioribose-1-phosphate (MTR-1-P) into methylthioribulose-1-phosphate (MTRu-1-P).</text>
</comment>
<dbReference type="SUPFAM" id="SSF100950">
    <property type="entry name" value="NagB/RpiA/CoA transferase-like"/>
    <property type="match status" value="1"/>
</dbReference>
<dbReference type="InterPro" id="IPR005251">
    <property type="entry name" value="IF-M1Pi"/>
</dbReference>
<dbReference type="EMBL" id="LT598452">
    <property type="protein sequence ID" value="SCV01045.1"/>
    <property type="molecule type" value="Genomic_DNA"/>
</dbReference>
<evidence type="ECO:0000256" key="2">
    <source>
        <dbReference type="ARBA" id="ARBA00022605"/>
    </source>
</evidence>
<dbReference type="NCBIfam" id="TIGR00524">
    <property type="entry name" value="eIF-2B_rel"/>
    <property type="match status" value="1"/>
</dbReference>
<dbReference type="GO" id="GO:0019509">
    <property type="term" value="P:L-methionine salvage from methylthioadenosine"/>
    <property type="evidence" value="ECO:0007669"/>
    <property type="project" value="UniProtKB-UniRule"/>
</dbReference>
<dbReference type="FunFam" id="1.20.120.420:FF:000006">
    <property type="entry name" value="Methylthioribose-1-phosphate isomerase"/>
    <property type="match status" value="1"/>
</dbReference>
<proteinExistence type="inferred from homology"/>
<protein>
    <recommendedName>
        <fullName evidence="6">Methylthioribose-1-phosphate isomerase</fullName>
        <shortName evidence="6">M1Pi</shortName>
        <shortName evidence="6">MTR-1-P isomerase</shortName>
        <ecNumber evidence="6">5.3.1.23</ecNumber>
    </recommendedName>
    <alternativeName>
        <fullName evidence="6">S-methyl-5-thioribose-1-phosphate isomerase</fullName>
    </alternativeName>
    <alternativeName>
        <fullName evidence="6">Translation initiation factor eIF-2B subunit alpha/beta/delta-like protein</fullName>
    </alternativeName>
</protein>
<dbReference type="GO" id="GO:0005634">
    <property type="term" value="C:nucleus"/>
    <property type="evidence" value="ECO:0007669"/>
    <property type="project" value="UniProtKB-SubCell"/>
</dbReference>
<comment type="subcellular location">
    <subcellularLocation>
        <location evidence="6">Cytoplasm</location>
    </subcellularLocation>
    <subcellularLocation>
        <location evidence="6">Nucleus</location>
    </subcellularLocation>
</comment>
<evidence type="ECO:0000256" key="5">
    <source>
        <dbReference type="ARBA" id="ARBA00023242"/>
    </source>
</evidence>
<keyword evidence="8" id="KW-1185">Reference proteome</keyword>
<keyword evidence="1 6" id="KW-0963">Cytoplasm</keyword>
<evidence type="ECO:0000256" key="3">
    <source>
        <dbReference type="ARBA" id="ARBA00023167"/>
    </source>
</evidence>
<dbReference type="EC" id="5.3.1.23" evidence="6"/>
<accession>A0A1G4KA37</accession>
<reference evidence="8" key="1">
    <citation type="submission" date="2016-03" db="EMBL/GenBank/DDBJ databases">
        <authorList>
            <person name="Devillers Hugo."/>
        </authorList>
    </citation>
    <scope>NUCLEOTIDE SEQUENCE [LARGE SCALE GENOMIC DNA]</scope>
</reference>
<dbReference type="InterPro" id="IPR042529">
    <property type="entry name" value="IF_2B-like_C"/>
</dbReference>
<dbReference type="GO" id="GO:0046523">
    <property type="term" value="F:S-methyl-5-thioribose-1-phosphate isomerase activity"/>
    <property type="evidence" value="ECO:0007669"/>
    <property type="project" value="UniProtKB-UniRule"/>
</dbReference>
<sequence>MTLKAILFDRTQPKNVSVEVLDQLLLPYTTKYIPIHTIDDGYSVINLMQVRGAPAIAIVGALSVLMEVQLLQNDSFVKAQIFYDASSFDAISTKLVERLDFLLCSRPTAVNLSNALSEIKTILTSASDLATFHTRLYEFVCLLIDDDLSNNVKMGNNGAQYLLQELQGEGFDQDFAVLTICNTGSLATSGYGTALGVIRSLWEDSKSKNASDKPLEKKRKVGAGNAKMTHVFPLETRPYNQGSRLTAYELVHDQIPATLIPDSSITYRIATSPLPIKAAFVGADRIVRNGDTANKIGTYQLALICKQFGIKFFVTAPKTTIDNITESGAGIVVEERKANEFKHVSGTVIDGKSGEPQLDSDGNPVSGKVGVAPVGVDVWNPAFDVTPHELIDGIVTEVGVFTKDSEGKFNLGELLG</sequence>
<keyword evidence="4 6" id="KW-0413">Isomerase</keyword>
<dbReference type="GO" id="GO:0005737">
    <property type="term" value="C:cytoplasm"/>
    <property type="evidence" value="ECO:0007669"/>
    <property type="project" value="UniProtKB-SubCell"/>
</dbReference>
<organism evidence="7 8">
    <name type="scientific">Lachancea nothofagi CBS 11611</name>
    <dbReference type="NCBI Taxonomy" id="1266666"/>
    <lineage>
        <taxon>Eukaryota</taxon>
        <taxon>Fungi</taxon>
        <taxon>Dikarya</taxon>
        <taxon>Ascomycota</taxon>
        <taxon>Saccharomycotina</taxon>
        <taxon>Saccharomycetes</taxon>
        <taxon>Saccharomycetales</taxon>
        <taxon>Saccharomycetaceae</taxon>
        <taxon>Lachancea</taxon>
    </lineage>
</organism>
<comment type="pathway">
    <text evidence="6">Amino-acid biosynthesis; L-methionine biosynthesis via salvage pathway; L-methionine from S-methyl-5-thio-alpha-D-ribose 1-phosphate: step 1/6.</text>
</comment>
<dbReference type="PANTHER" id="PTHR43475:SF1">
    <property type="entry name" value="METHYLTHIORIBOSE-1-PHOSPHATE ISOMERASE"/>
    <property type="match status" value="1"/>
</dbReference>
<evidence type="ECO:0000256" key="1">
    <source>
        <dbReference type="ARBA" id="ARBA00022490"/>
    </source>
</evidence>